<dbReference type="RefSeq" id="WP_261273886.1">
    <property type="nucleotide sequence ID" value="NZ_JAMTCC010000053.1"/>
</dbReference>
<dbReference type="CDD" id="cd06225">
    <property type="entry name" value="HAMP"/>
    <property type="match status" value="1"/>
</dbReference>
<keyword evidence="2 8" id="KW-0812">Transmembrane</keyword>
<evidence type="ECO:0000256" key="3">
    <source>
        <dbReference type="ARBA" id="ARBA00022989"/>
    </source>
</evidence>
<evidence type="ECO:0000256" key="5">
    <source>
        <dbReference type="ARBA" id="ARBA00023224"/>
    </source>
</evidence>
<dbReference type="AlphaFoldDB" id="A0A9X2WZ05"/>
<dbReference type="SMART" id="SM00304">
    <property type="entry name" value="HAMP"/>
    <property type="match status" value="1"/>
</dbReference>
<reference evidence="11" key="1">
    <citation type="journal article" date="2023" name="Int. J. Syst. Evol. Microbiol.">
        <title>&lt;i&gt;Shewanella septentrionalis&lt;/i&gt; sp. nov. and &lt;i&gt;Shewanella holmiensis&lt;/i&gt; sp. nov., isolated from Baltic Sea water and sediments.</title>
        <authorList>
            <person name="Martin-Rodriguez A.J."/>
            <person name="Thorell K."/>
            <person name="Joffre E."/>
            <person name="Jensie-Markopoulos S."/>
            <person name="Moore E.R.B."/>
            <person name="Sjoling A."/>
        </authorList>
    </citation>
    <scope>NUCLEOTIDE SEQUENCE</scope>
    <source>
        <strain evidence="11">SP1W3</strain>
    </source>
</reference>
<dbReference type="InterPro" id="IPR003660">
    <property type="entry name" value="HAMP_dom"/>
</dbReference>
<evidence type="ECO:0000256" key="2">
    <source>
        <dbReference type="ARBA" id="ARBA00022692"/>
    </source>
</evidence>
<organism evidence="11 12">
    <name type="scientific">Shewanella septentrionalis</name>
    <dbReference type="NCBI Taxonomy" id="2952223"/>
    <lineage>
        <taxon>Bacteria</taxon>
        <taxon>Pseudomonadati</taxon>
        <taxon>Pseudomonadota</taxon>
        <taxon>Gammaproteobacteria</taxon>
        <taxon>Alteromonadales</taxon>
        <taxon>Shewanellaceae</taxon>
        <taxon>Shewanella</taxon>
    </lineage>
</organism>
<evidence type="ECO:0000313" key="12">
    <source>
        <dbReference type="Proteomes" id="UP001155604"/>
    </source>
</evidence>
<dbReference type="SUPFAM" id="SSF58104">
    <property type="entry name" value="Methyl-accepting chemotaxis protein (MCP) signaling domain"/>
    <property type="match status" value="1"/>
</dbReference>
<dbReference type="PANTHER" id="PTHR32089:SF119">
    <property type="entry name" value="METHYL-ACCEPTING CHEMOTAXIS PROTEIN CTPL"/>
    <property type="match status" value="1"/>
</dbReference>
<keyword evidence="3 8" id="KW-1133">Transmembrane helix</keyword>
<accession>A0A9X2WZ05</accession>
<dbReference type="EMBL" id="JAMTCC010000053">
    <property type="protein sequence ID" value="MCT7947774.1"/>
    <property type="molecule type" value="Genomic_DNA"/>
</dbReference>
<dbReference type="Pfam" id="PF12729">
    <property type="entry name" value="4HB_MCP_1"/>
    <property type="match status" value="1"/>
</dbReference>
<dbReference type="Pfam" id="PF00672">
    <property type="entry name" value="HAMP"/>
    <property type="match status" value="1"/>
</dbReference>
<dbReference type="FunFam" id="1.10.287.950:FF:000001">
    <property type="entry name" value="Methyl-accepting chemotaxis sensory transducer"/>
    <property type="match status" value="1"/>
</dbReference>
<evidence type="ECO:0000256" key="8">
    <source>
        <dbReference type="SAM" id="Phobius"/>
    </source>
</evidence>
<protein>
    <submittedName>
        <fullName evidence="11">Methyl-accepting chemotaxis protein</fullName>
    </submittedName>
</protein>
<dbReference type="PROSITE" id="PS50111">
    <property type="entry name" value="CHEMOTAXIS_TRANSDUC_2"/>
    <property type="match status" value="1"/>
</dbReference>
<dbReference type="PROSITE" id="PS50885">
    <property type="entry name" value="HAMP"/>
    <property type="match status" value="1"/>
</dbReference>
<dbReference type="CDD" id="cd11386">
    <property type="entry name" value="MCP_signal"/>
    <property type="match status" value="1"/>
</dbReference>
<feature type="transmembrane region" description="Helical" evidence="8">
    <location>
        <begin position="198"/>
        <end position="219"/>
    </location>
</feature>
<comment type="subcellular location">
    <subcellularLocation>
        <location evidence="1">Membrane</location>
        <topology evidence="1">Multi-pass membrane protein</topology>
    </subcellularLocation>
</comment>
<dbReference type="InterPro" id="IPR004089">
    <property type="entry name" value="MCPsignal_dom"/>
</dbReference>
<dbReference type="GO" id="GO:0016020">
    <property type="term" value="C:membrane"/>
    <property type="evidence" value="ECO:0007669"/>
    <property type="project" value="UniProtKB-SubCell"/>
</dbReference>
<dbReference type="Pfam" id="PF00015">
    <property type="entry name" value="MCPsignal"/>
    <property type="match status" value="1"/>
</dbReference>
<comment type="similarity">
    <text evidence="6">Belongs to the methyl-accepting chemotaxis (MCP) protein family.</text>
</comment>
<name>A0A9X2WZ05_9GAMM</name>
<evidence type="ECO:0000313" key="11">
    <source>
        <dbReference type="EMBL" id="MCT7947774.1"/>
    </source>
</evidence>
<evidence type="ECO:0000256" key="4">
    <source>
        <dbReference type="ARBA" id="ARBA00023136"/>
    </source>
</evidence>
<dbReference type="SMART" id="SM00283">
    <property type="entry name" value="MA"/>
    <property type="match status" value="1"/>
</dbReference>
<dbReference type="PANTHER" id="PTHR32089">
    <property type="entry name" value="METHYL-ACCEPTING CHEMOTAXIS PROTEIN MCPB"/>
    <property type="match status" value="1"/>
</dbReference>
<sequence length="548" mass="59135">MEWYKDLSVNQKLTYPSLLLAGVVIFASSTGILGLKALNNSANTLALEYLPSQSELLQADKELYQAQVAERSLMFVNVGTDSYNSLLKQHTNSISLVKEHLNQFSEVTTSPLAKEKLNELNRSFEAWSTTTSEISNQRTQNGRNGRTTAIDLSFGQAATQFEQLHQNINQLIDDLNSNTAAAVTQVDDDAYRGQQMQLIALTISILICILFIVALPKLISKPLAVLLAKIHDITDGDGDLTERIQLTSKDELGDLANAFNHFLDNLHGIISQFKQSTSELNVAAEGLAKTSATAKHTLMDQQAATHRIADASDHIAASVQEVSVSASHAADAAKQADIFTADGQERVKKTINVIRELAGDVGSAEMQINKLEQEGQHIGRVLEVIQSIAEQTNLLALNAAIEAARAGEQGRGFAVVADEVRSLASKTHQSTEEIKLMIANVQNGTQSAVAAINIGNEKAISSVEAASNAGEALAHIAEMVSQISEMNNQIALAAKAQTTMANESHQNIQHIAEQSEDSLRTTDEIYAASVQLSLMAGNLTALVSRFKL</sequence>
<proteinExistence type="inferred from homology"/>
<gene>
    <name evidence="11" type="ORF">NE536_20680</name>
</gene>
<keyword evidence="12" id="KW-1185">Reference proteome</keyword>
<comment type="caution">
    <text evidence="11">The sequence shown here is derived from an EMBL/GenBank/DDBJ whole genome shotgun (WGS) entry which is preliminary data.</text>
</comment>
<keyword evidence="5 7" id="KW-0807">Transducer</keyword>
<dbReference type="Proteomes" id="UP001155604">
    <property type="component" value="Unassembled WGS sequence"/>
</dbReference>
<evidence type="ECO:0000259" key="10">
    <source>
        <dbReference type="PROSITE" id="PS50885"/>
    </source>
</evidence>
<feature type="transmembrane region" description="Helical" evidence="8">
    <location>
        <begin position="15"/>
        <end position="35"/>
    </location>
</feature>
<keyword evidence="4 8" id="KW-0472">Membrane</keyword>
<dbReference type="Gene3D" id="1.10.287.950">
    <property type="entry name" value="Methyl-accepting chemotaxis protein"/>
    <property type="match status" value="1"/>
</dbReference>
<dbReference type="GO" id="GO:0006935">
    <property type="term" value="P:chemotaxis"/>
    <property type="evidence" value="ECO:0007669"/>
    <property type="project" value="UniProtKB-ARBA"/>
</dbReference>
<evidence type="ECO:0000256" key="7">
    <source>
        <dbReference type="PROSITE-ProRule" id="PRU00284"/>
    </source>
</evidence>
<dbReference type="GO" id="GO:0007165">
    <property type="term" value="P:signal transduction"/>
    <property type="evidence" value="ECO:0007669"/>
    <property type="project" value="UniProtKB-KW"/>
</dbReference>
<feature type="domain" description="Methyl-accepting transducer" evidence="9">
    <location>
        <begin position="276"/>
        <end position="512"/>
    </location>
</feature>
<dbReference type="InterPro" id="IPR024478">
    <property type="entry name" value="HlyB_4HB_MCP"/>
</dbReference>
<evidence type="ECO:0000256" key="6">
    <source>
        <dbReference type="ARBA" id="ARBA00029447"/>
    </source>
</evidence>
<evidence type="ECO:0000259" key="9">
    <source>
        <dbReference type="PROSITE" id="PS50111"/>
    </source>
</evidence>
<evidence type="ECO:0000256" key="1">
    <source>
        <dbReference type="ARBA" id="ARBA00004141"/>
    </source>
</evidence>
<feature type="domain" description="HAMP" evidence="10">
    <location>
        <begin position="217"/>
        <end position="271"/>
    </location>
</feature>